<keyword evidence="3" id="KW-1185">Reference proteome</keyword>
<evidence type="ECO:0008006" key="4">
    <source>
        <dbReference type="Google" id="ProtNLM"/>
    </source>
</evidence>
<protein>
    <recommendedName>
        <fullName evidence="4">Lipoprotein</fullName>
    </recommendedName>
</protein>
<dbReference type="EMBL" id="FTNY01000003">
    <property type="protein sequence ID" value="SIS34575.1"/>
    <property type="molecule type" value="Genomic_DNA"/>
</dbReference>
<dbReference type="AlphaFoldDB" id="A0A1N7IBY2"/>
<evidence type="ECO:0000256" key="1">
    <source>
        <dbReference type="SAM" id="SignalP"/>
    </source>
</evidence>
<accession>A0A1N7IBY2</accession>
<keyword evidence="1" id="KW-0732">Signal</keyword>
<gene>
    <name evidence="2" type="ORF">SAMN05421639_1039</name>
</gene>
<evidence type="ECO:0000313" key="2">
    <source>
        <dbReference type="EMBL" id="SIS34575.1"/>
    </source>
</evidence>
<name>A0A1N7IBY2_9FLAO</name>
<feature type="chain" id="PRO_5013337711" description="Lipoprotein" evidence="1">
    <location>
        <begin position="21"/>
        <end position="199"/>
    </location>
</feature>
<organism evidence="2 3">
    <name type="scientific">Chryseobacterium shigense</name>
    <dbReference type="NCBI Taxonomy" id="297244"/>
    <lineage>
        <taxon>Bacteria</taxon>
        <taxon>Pseudomonadati</taxon>
        <taxon>Bacteroidota</taxon>
        <taxon>Flavobacteriia</taxon>
        <taxon>Flavobacteriales</taxon>
        <taxon>Weeksellaceae</taxon>
        <taxon>Chryseobacterium group</taxon>
        <taxon>Chryseobacterium</taxon>
    </lineage>
</organism>
<dbReference type="OrthoDB" id="1257188at2"/>
<dbReference type="RefSeq" id="WP_123912031.1">
    <property type="nucleotide sequence ID" value="NZ_FTNY01000003.1"/>
</dbReference>
<evidence type="ECO:0000313" key="3">
    <source>
        <dbReference type="Proteomes" id="UP000186373"/>
    </source>
</evidence>
<sequence>MNKKLRILCTLLFLSLTMQSCKNYYYLQHTPAVSDEEGNNIHTLKFAKENIQFVTFADYQINTVNKKYIFFKTKDIDDILKRNIKKTSSGQFLFMYTNMSIYNNLLGFYYENVTLEEIIKDYGKIVDANMENGVLYTYNSGKFNVVDIYRKYNGGVVRFINVNNPEVEDPQNKKFHLEVRNLFFDLNKKLWDKNAADFQ</sequence>
<feature type="signal peptide" evidence="1">
    <location>
        <begin position="1"/>
        <end position="20"/>
    </location>
</feature>
<dbReference type="PROSITE" id="PS51257">
    <property type="entry name" value="PROKAR_LIPOPROTEIN"/>
    <property type="match status" value="1"/>
</dbReference>
<dbReference type="Proteomes" id="UP000186373">
    <property type="component" value="Unassembled WGS sequence"/>
</dbReference>
<proteinExistence type="predicted"/>
<reference evidence="3" key="1">
    <citation type="submission" date="2017-01" db="EMBL/GenBank/DDBJ databases">
        <authorList>
            <person name="Varghese N."/>
            <person name="Submissions S."/>
        </authorList>
    </citation>
    <scope>NUCLEOTIDE SEQUENCE [LARGE SCALE GENOMIC DNA]</scope>
    <source>
        <strain evidence="3">DSM 17126</strain>
    </source>
</reference>